<sequence length="329" mass="33798">MADEELTVAERRLFEAAEAEALAGLRFDCEAGLADLLARASEAPPRLSLRASVPRSFVRVRVGVVALVALAAFGTTAGIQQVMIGAREELVEPPTLAVPSPSVIAPGRSRPARDPVAPLPSVTARPFGSASSDAPSLSPGSRSSASSSGIPSSASPARSPSSSPSSLPSSSPSSLPPSLPSSSPARPSPLLPPSHAAPATFRVRYPATLVTVPIDDTGPQSLDLAQPKIVDDGPVQISASPATGDSLLANDDNVRAAMIPAADVTPDDCADALRATPGPGSPLPLRTDRTYCLMTASPAEPQTLVRLNVEEPQQPGEITLRLKAWDAMP</sequence>
<evidence type="ECO:0000313" key="3">
    <source>
        <dbReference type="Proteomes" id="UP000609879"/>
    </source>
</evidence>
<keyword evidence="3" id="KW-1185">Reference proteome</keyword>
<dbReference type="RefSeq" id="WP_203774680.1">
    <property type="nucleotide sequence ID" value="NZ_BAAABO010000003.1"/>
</dbReference>
<evidence type="ECO:0000256" key="1">
    <source>
        <dbReference type="SAM" id="MobiDB-lite"/>
    </source>
</evidence>
<reference evidence="2 3" key="1">
    <citation type="submission" date="2021-01" db="EMBL/GenBank/DDBJ databases">
        <title>Whole genome shotgun sequence of Actinoplanes deccanensis NBRC 13994.</title>
        <authorList>
            <person name="Komaki H."/>
            <person name="Tamura T."/>
        </authorList>
    </citation>
    <scope>NUCLEOTIDE SEQUENCE [LARGE SCALE GENOMIC DNA]</scope>
    <source>
        <strain evidence="2 3">NBRC 13994</strain>
    </source>
</reference>
<gene>
    <name evidence="2" type="ORF">Ade02nite_76810</name>
</gene>
<feature type="region of interest" description="Disordered" evidence="1">
    <location>
        <begin position="97"/>
        <end position="195"/>
    </location>
</feature>
<dbReference type="Proteomes" id="UP000609879">
    <property type="component" value="Unassembled WGS sequence"/>
</dbReference>
<dbReference type="EMBL" id="BOMI01000156">
    <property type="protein sequence ID" value="GID79040.1"/>
    <property type="molecule type" value="Genomic_DNA"/>
</dbReference>
<proteinExistence type="predicted"/>
<comment type="caution">
    <text evidence="2">The sequence shown here is derived from an EMBL/GenBank/DDBJ whole genome shotgun (WGS) entry which is preliminary data.</text>
</comment>
<protein>
    <submittedName>
        <fullName evidence="2">Uncharacterized protein</fullName>
    </submittedName>
</protein>
<name>A0ABQ3YGA0_9ACTN</name>
<organism evidence="2 3">
    <name type="scientific">Paractinoplanes deccanensis</name>
    <dbReference type="NCBI Taxonomy" id="113561"/>
    <lineage>
        <taxon>Bacteria</taxon>
        <taxon>Bacillati</taxon>
        <taxon>Actinomycetota</taxon>
        <taxon>Actinomycetes</taxon>
        <taxon>Micromonosporales</taxon>
        <taxon>Micromonosporaceae</taxon>
        <taxon>Paractinoplanes</taxon>
    </lineage>
</organism>
<accession>A0ABQ3YGA0</accession>
<evidence type="ECO:0000313" key="2">
    <source>
        <dbReference type="EMBL" id="GID79040.1"/>
    </source>
</evidence>
<feature type="compositionally biased region" description="Low complexity" evidence="1">
    <location>
        <begin position="128"/>
        <end position="173"/>
    </location>
</feature>